<protein>
    <recommendedName>
        <fullName evidence="1">Phage-Barnase-EndoU-ColicinE5/D-RelE like nuclease 3 domain-containing protein</fullName>
    </recommendedName>
</protein>
<name>A0A078LYY6_9BACL</name>
<evidence type="ECO:0000313" key="2">
    <source>
        <dbReference type="EMBL" id="CEA00313.1"/>
    </source>
</evidence>
<dbReference type="Pfam" id="PF18812">
    <property type="entry name" value="PBECR3"/>
    <property type="match status" value="1"/>
</dbReference>
<feature type="domain" description="Phage-Barnase-EndoU-ColicinE5/D-RelE like nuclease 3" evidence="1">
    <location>
        <begin position="22"/>
        <end position="113"/>
    </location>
</feature>
<dbReference type="PATRIC" id="fig|1461583.4.peg.537"/>
<evidence type="ECO:0000259" key="1">
    <source>
        <dbReference type="Pfam" id="PF18812"/>
    </source>
</evidence>
<accession>A0A078LYY6</accession>
<organism evidence="2">
    <name type="scientific">Metalysinibacillus saudimassiliensis</name>
    <dbReference type="NCBI Taxonomy" id="1461583"/>
    <lineage>
        <taxon>Bacteria</taxon>
        <taxon>Bacillati</taxon>
        <taxon>Bacillota</taxon>
        <taxon>Bacilli</taxon>
        <taxon>Bacillales</taxon>
        <taxon>Caryophanaceae</taxon>
        <taxon>Metalysinibacillus</taxon>
    </lineage>
</organism>
<reference evidence="2" key="1">
    <citation type="submission" date="2014-07" db="EMBL/GenBank/DDBJ databases">
        <authorList>
            <person name="Urmite Genomes Urmite Genomes"/>
        </authorList>
    </citation>
    <scope>NUCLEOTIDE SEQUENCE</scope>
    <source>
        <strain evidence="2">13S34_air</strain>
    </source>
</reference>
<proteinExistence type="predicted"/>
<dbReference type="InterPro" id="IPR041301">
    <property type="entry name" value="PBECR3"/>
</dbReference>
<dbReference type="AlphaFoldDB" id="A0A078LYY6"/>
<sequence>MTYTIDPTSTEIQKIGAIPQCIIDYYNLQCISAEVHLPPGVLKHLKKRGHWDDFLQYYEIIPQMIAAPDYIGQNPKEPNTIEIYKVISDHIILPIKLNEANGMFLSSFYILDNGAKKIIKRIGTGRIMPFSNLNCQ</sequence>
<dbReference type="HOGENOM" id="CLU_143552_1_0_9"/>
<dbReference type="EMBL" id="LN483073">
    <property type="protein sequence ID" value="CEA00313.1"/>
    <property type="molecule type" value="Genomic_DNA"/>
</dbReference>
<gene>
    <name evidence="2" type="ORF">BN1050_00565</name>
</gene>